<keyword evidence="1" id="KW-1133">Transmembrane helix</keyword>
<feature type="transmembrane region" description="Helical" evidence="1">
    <location>
        <begin position="426"/>
        <end position="446"/>
    </location>
</feature>
<accession>A0A4E9DFV0</accession>
<feature type="transmembrane region" description="Helical" evidence="1">
    <location>
        <begin position="95"/>
        <end position="117"/>
    </location>
</feature>
<feature type="transmembrane region" description="Helical" evidence="1">
    <location>
        <begin position="233"/>
        <end position="260"/>
    </location>
</feature>
<gene>
    <name evidence="2" type="ORF">FUG_LOCUS170502</name>
</gene>
<feature type="transmembrane region" description="Helical" evidence="1">
    <location>
        <begin position="496"/>
        <end position="518"/>
    </location>
</feature>
<feature type="transmembrane region" description="Helical" evidence="1">
    <location>
        <begin position="383"/>
        <end position="405"/>
    </location>
</feature>
<organism evidence="2">
    <name type="scientific">Gibberella zeae</name>
    <name type="common">Wheat head blight fungus</name>
    <name type="synonym">Fusarium graminearum</name>
    <dbReference type="NCBI Taxonomy" id="5518"/>
    <lineage>
        <taxon>Eukaryota</taxon>
        <taxon>Fungi</taxon>
        <taxon>Dikarya</taxon>
        <taxon>Ascomycota</taxon>
        <taxon>Pezizomycotina</taxon>
        <taxon>Sordariomycetes</taxon>
        <taxon>Hypocreomycetidae</taxon>
        <taxon>Hypocreales</taxon>
        <taxon>Nectriaceae</taxon>
        <taxon>Fusarium</taxon>
    </lineage>
</organism>
<dbReference type="AlphaFoldDB" id="A0A4E9DFV0"/>
<evidence type="ECO:0000313" key="2">
    <source>
        <dbReference type="EMBL" id="VIO55611.1"/>
    </source>
</evidence>
<protein>
    <submittedName>
        <fullName evidence="2">Uncharacterized protein</fullName>
    </submittedName>
</protein>
<sequence length="595" mass="68630">MTLWATIAILIHVPTISIVLQALLTLTLGHNLSTGLFIRNLPANSILTFAILKRYRLGSRTAFNPTFVAWMSSMLLEIEWLTSYCQDDSNGWHRISHFALLLGQIGFMLWICLYAAYRTLPINERQNHIRRKFHPIEQRKIQRVYFVSSPAFGPKWLVSSLYRAHDRAVFHLCRVAIWATVYLRRPLVRKALMLIRKGGVEVDDNDDEFLTSITPILQGREHAKAMETTSRSLTLFTLAYIVFAITGETPIVFVAMFSLWQKKHGFVWNIVELVCHYALEIDDEYFELRRVGDSIELSRKPVSKPQYFSGPSSNNQEPERNVLSRTFVGYTFLTKDEIEEKGKHLVAISPSYDALNFNCQGVRNNLFDRIFDDRATSLNRMNIGWVSAHTCLLQGIAQWVFVWQYNLNINTTTINIKTSKTVWGKATAALPLLWIGLAVLILINSISGIVSCVSTFEGKRFRFRTTIPQLLAPILILRALPVVTRKLNILSPVKQVICLLLILRYTLMTVHYVNVLWFRQNELVDPWFKIVRGDKLKSANSALLTNVNYNDFAFDPIRERWISRKVLPCWSWEIEEWEEWPLFISGIMTLGGRLL</sequence>
<name>A0A4E9DFV0_GIBZA</name>
<keyword evidence="1" id="KW-0472">Membrane</keyword>
<dbReference type="EMBL" id="CAAKMV010000120">
    <property type="protein sequence ID" value="VIO55611.1"/>
    <property type="molecule type" value="Genomic_DNA"/>
</dbReference>
<evidence type="ECO:0000256" key="1">
    <source>
        <dbReference type="SAM" id="Phobius"/>
    </source>
</evidence>
<keyword evidence="1" id="KW-0812">Transmembrane</keyword>
<reference evidence="2" key="1">
    <citation type="submission" date="2019-04" db="EMBL/GenBank/DDBJ databases">
        <authorList>
            <person name="Melise S."/>
            <person name="Noan J."/>
            <person name="Okalmin O."/>
        </authorList>
    </citation>
    <scope>NUCLEOTIDE SEQUENCE</scope>
    <source>
        <strain evidence="2">FN9</strain>
    </source>
</reference>
<proteinExistence type="predicted"/>
<feature type="transmembrane region" description="Helical" evidence="1">
    <location>
        <begin position="6"/>
        <end position="29"/>
    </location>
</feature>
<feature type="transmembrane region" description="Helical" evidence="1">
    <location>
        <begin position="466"/>
        <end position="484"/>
    </location>
</feature>